<dbReference type="Proteomes" id="UP000248090">
    <property type="component" value="Unassembled WGS sequence"/>
</dbReference>
<reference evidence="1 2" key="1">
    <citation type="submission" date="2015-03" db="EMBL/GenBank/DDBJ databases">
        <authorList>
            <person name="Krishnan R."/>
            <person name="Midha S."/>
            <person name="Patil P.B."/>
            <person name="Rameshkumar N."/>
        </authorList>
    </citation>
    <scope>NUCLEOTIDE SEQUENCE [LARGE SCALE GENOMIC DNA]</scope>
    <source>
        <strain evidence="1 2">L1E11</strain>
    </source>
</reference>
<proteinExistence type="predicted"/>
<comment type="caution">
    <text evidence="1">The sequence shown here is derived from an EMBL/GenBank/DDBJ whole genome shotgun (WGS) entry which is preliminary data.</text>
</comment>
<sequence>MSAWDDNPDWVEKDLYFDFSAASKVIKLDAGGHDGHGLSHLLKSVDFVIEWPESLWLVEVKDPEDGTIPPAHQQRNRDEFVSALQGETLITQHLFPKLRDSLIYLGMDVGILDKPLCYITLIGLTELEPAQFQGLADRLRKQQWLAGPKHRGWRKRFDVVCANVALWNRVFSNCPVTRISEQHA</sequence>
<organism evidence="1 2">
    <name type="scientific">Pokkaliibacter plantistimulans</name>
    <dbReference type="NCBI Taxonomy" id="1635171"/>
    <lineage>
        <taxon>Bacteria</taxon>
        <taxon>Pseudomonadati</taxon>
        <taxon>Pseudomonadota</taxon>
        <taxon>Gammaproteobacteria</taxon>
        <taxon>Oceanospirillales</taxon>
        <taxon>Balneatrichaceae</taxon>
        <taxon>Pokkaliibacter</taxon>
    </lineage>
</organism>
<dbReference type="RefSeq" id="WP_110187434.1">
    <property type="nucleotide sequence ID" value="NZ_CP177354.1"/>
</dbReference>
<evidence type="ECO:0008006" key="3">
    <source>
        <dbReference type="Google" id="ProtNLM"/>
    </source>
</evidence>
<accession>A0ABX5M105</accession>
<gene>
    <name evidence="1" type="ORF">WH50_11465</name>
</gene>
<evidence type="ECO:0000313" key="2">
    <source>
        <dbReference type="Proteomes" id="UP000248090"/>
    </source>
</evidence>
<dbReference type="EMBL" id="LAPT01000048">
    <property type="protein sequence ID" value="PXF31138.1"/>
    <property type="molecule type" value="Genomic_DNA"/>
</dbReference>
<evidence type="ECO:0000313" key="1">
    <source>
        <dbReference type="EMBL" id="PXF31138.1"/>
    </source>
</evidence>
<protein>
    <recommendedName>
        <fullName evidence="3">NERD domain-containing protein</fullName>
    </recommendedName>
</protein>
<keyword evidence="2" id="KW-1185">Reference proteome</keyword>
<name>A0ABX5M105_9GAMM</name>